<dbReference type="EMBL" id="JACGZW010000003">
    <property type="protein sequence ID" value="MBB1153535.1"/>
    <property type="molecule type" value="Genomic_DNA"/>
</dbReference>
<keyword evidence="2" id="KW-1185">Reference proteome</keyword>
<sequence>MLTGQSSIALEPSAARFLTDNSIELRSQLVVRTRLNLPCVRETWAMILERTHEVGFPDHLMWLHLEVREGGAFRWDEAVYDFARCARLGTLSYDEYVAREAGRSPDVVLTLDYHEKWTECVHRFHAVRRFFNWDQALLARFFEMARPLRAPEIGPAEESSGGSPPDETS</sequence>
<proteinExistence type="predicted"/>
<dbReference type="AlphaFoldDB" id="A0A7W3VUS0"/>
<comment type="caution">
    <text evidence="1">The sequence shown here is derived from an EMBL/GenBank/DDBJ whole genome shotgun (WGS) entry which is preliminary data.</text>
</comment>
<dbReference type="RefSeq" id="WP_182890656.1">
    <property type="nucleotide sequence ID" value="NZ_JACGZW010000003.1"/>
</dbReference>
<evidence type="ECO:0000313" key="1">
    <source>
        <dbReference type="EMBL" id="MBB1153535.1"/>
    </source>
</evidence>
<protein>
    <submittedName>
        <fullName evidence="1">Uncharacterized protein</fullName>
    </submittedName>
</protein>
<reference evidence="1 2" key="1">
    <citation type="submission" date="2020-08" db="EMBL/GenBank/DDBJ databases">
        <title>Amycolatopsis sp. nov. DR6-1 isolated from Dendrobium heterocarpum.</title>
        <authorList>
            <person name="Tedsree N."/>
            <person name="Kuncharoen N."/>
            <person name="Likhitwitayawuid K."/>
            <person name="Tanasupawat S."/>
        </authorList>
    </citation>
    <scope>NUCLEOTIDE SEQUENCE [LARGE SCALE GENOMIC DNA]</scope>
    <source>
        <strain evidence="1 2">DR6-1</strain>
    </source>
</reference>
<name>A0A7W3VUS0_9PSEU</name>
<evidence type="ECO:0000313" key="2">
    <source>
        <dbReference type="Proteomes" id="UP000526734"/>
    </source>
</evidence>
<accession>A0A7W3VUS0</accession>
<gene>
    <name evidence="1" type="ORF">H4281_10380</name>
</gene>
<organism evidence="1 2">
    <name type="scientific">Amycolatopsis dendrobii</name>
    <dbReference type="NCBI Taxonomy" id="2760662"/>
    <lineage>
        <taxon>Bacteria</taxon>
        <taxon>Bacillati</taxon>
        <taxon>Actinomycetota</taxon>
        <taxon>Actinomycetes</taxon>
        <taxon>Pseudonocardiales</taxon>
        <taxon>Pseudonocardiaceae</taxon>
        <taxon>Amycolatopsis</taxon>
    </lineage>
</organism>
<dbReference type="Proteomes" id="UP000526734">
    <property type="component" value="Unassembled WGS sequence"/>
</dbReference>